<evidence type="ECO:0000313" key="3">
    <source>
        <dbReference type="EMBL" id="XBH05983.1"/>
    </source>
</evidence>
<dbReference type="EMBL" id="CP155447">
    <property type="protein sequence ID" value="XBH05983.1"/>
    <property type="molecule type" value="Genomic_DNA"/>
</dbReference>
<dbReference type="Pfam" id="PF07589">
    <property type="entry name" value="PEP-CTERM"/>
    <property type="match status" value="1"/>
</dbReference>
<dbReference type="RefSeq" id="WP_406698834.1">
    <property type="nucleotide sequence ID" value="NZ_CP155447.1"/>
</dbReference>
<gene>
    <name evidence="3" type="ORF">V5E97_08110</name>
</gene>
<dbReference type="InterPro" id="IPR013424">
    <property type="entry name" value="Ice-binding_C"/>
</dbReference>
<feature type="domain" description="Ice-binding protein C-terminal" evidence="2">
    <location>
        <begin position="177"/>
        <end position="198"/>
    </location>
</feature>
<reference evidence="3" key="1">
    <citation type="submission" date="2024-05" db="EMBL/GenBank/DDBJ databases">
        <title>Planctomycetes of the genus Singulisphaera possess chitinolytic capabilities.</title>
        <authorList>
            <person name="Ivanova A."/>
        </authorList>
    </citation>
    <scope>NUCLEOTIDE SEQUENCE</scope>
    <source>
        <strain evidence="3">Ch08T</strain>
    </source>
</reference>
<accession>A0AAU7CLU5</accession>
<keyword evidence="1" id="KW-0732">Signal</keyword>
<evidence type="ECO:0000259" key="2">
    <source>
        <dbReference type="Pfam" id="PF07589"/>
    </source>
</evidence>
<evidence type="ECO:0000256" key="1">
    <source>
        <dbReference type="SAM" id="SignalP"/>
    </source>
</evidence>
<feature type="signal peptide" evidence="1">
    <location>
        <begin position="1"/>
        <end position="25"/>
    </location>
</feature>
<name>A0AAU7CLU5_9BACT</name>
<dbReference type="AlphaFoldDB" id="A0AAU7CLU5"/>
<protein>
    <submittedName>
        <fullName evidence="3">PEP-CTERM sorting domain-containing protein</fullName>
    </submittedName>
</protein>
<dbReference type="NCBIfam" id="TIGR02595">
    <property type="entry name" value="PEP_CTERM"/>
    <property type="match status" value="1"/>
</dbReference>
<organism evidence="3">
    <name type="scientific">Singulisphaera sp. Ch08</name>
    <dbReference type="NCBI Taxonomy" id="3120278"/>
    <lineage>
        <taxon>Bacteria</taxon>
        <taxon>Pseudomonadati</taxon>
        <taxon>Planctomycetota</taxon>
        <taxon>Planctomycetia</taxon>
        <taxon>Isosphaerales</taxon>
        <taxon>Isosphaeraceae</taxon>
        <taxon>Singulisphaera</taxon>
    </lineage>
</organism>
<proteinExistence type="predicted"/>
<sequence length="205" mass="20772">MRLSRLHTLMLALTLGGWIATTTEAAPISQPLEYGTTGFIGSGAGPISFTGNTGVVLTPGVINLGSLNIAALPSGTTQVINAVPFSLDVAFPSGPGGAFPWSHVAVTGVLNGTITGNVFSDVLLAFTSVSQDGSTPLPFTLSNFQVIGPVQLAPSGINGGSTQLFAYVGPLLAGQEIPEPSTLAIFAIGLAGVGLARRNRKALSR</sequence>
<feature type="chain" id="PRO_5043817640" evidence="1">
    <location>
        <begin position="26"/>
        <end position="205"/>
    </location>
</feature>